<protein>
    <recommendedName>
        <fullName evidence="4">6-Cys domain-containing protein</fullName>
    </recommendedName>
</protein>
<feature type="chain" id="PRO_5004244957" description="6-Cys domain-containing protein" evidence="1">
    <location>
        <begin position="22"/>
        <end position="958"/>
    </location>
</feature>
<sequence>MGLYIKSILICVSFFIILSGADDQNKFINLDISNVSADFYELKSPNYKRILLNASHEYSGKCVGKVSDGTNEILGQPESNASKRFVVLVKFPKQGDYNPELHDIFKNEKDQGSGDVGTDFELIVEVHTLFKDAKLLDRFKKNDQNQYERFEYDKVDLDICGDIVKEDIRGKSHVKIAKFKTVGEIKCKDKLLLDSLNVFYRAVLVQDDSFLVKTIPKFGIVNQETFVVDKNKEYAFRKSHVFTNLSFNPSKTNKYSKIASLCGNDCMFFDGCNENVRVLDVLDDSKQPQNGSQGRIEYLYKNPNSLCISVKTQEVRGDKYLTVFDLQKNSEIYNVKVFKKTENGYVEHVKKLIDFNVTDFADPKPSDEHSYKHLVEKEDSVDKIRVRSNDIDFRIGKIYYKNNLVIEEGEGVFNREVYSCKDGILVRDECYNGEFKKYLFKPEKPTQASSTEQDGSTTSEPTKLKLAVEDPVKVDLHKITAHVTKYFTDSKNNLFVKPSTFVDKLGSLSYDTVNFCPNRFFVSRQYLIMDNKHMELHSITRRGFSFFETFVMVNSLKKNDQVFVTKGKEPVQFDVSLFYESVSKNNFSNLSNFDICDLGDYYFVGINYKKIFTHVIGNVTICNDGVITPFDMDLTSRFIVLPKTTQSYIILKDCDYSDCWLKMYAQTSKHGIMSIEIQKKQSNTLDLAKLYENAPKPTDSDGNPTPVEKSRVFTFDEFIVFNYGIVYNVRVKDELTQKIGKVVYGDTVIADDDNNVFTRMVNVSSKPETGTLRILNIERWDKHTKLYEYSFDSGTNQFTFKENDKAEMIVDIEPLARHSTLLNVTEHNEVLSYSVPWNVRDDHTFKGIQYSEYDYDNNKFNSTSVKDNMSQSPLFVRLHRDPDGDTSGNKVVLVVENHPEKKTAENDKFFKQKNAASKGAILTYDINNKTSGNLNQYPKDSYHRRNYTSHHHPFDVDS</sequence>
<name>Q4UDU2_THEAN</name>
<dbReference type="VEuPathDB" id="PiroplasmaDB:TA12075"/>
<dbReference type="GeneID" id="3862039"/>
<evidence type="ECO:0008006" key="4">
    <source>
        <dbReference type="Google" id="ProtNLM"/>
    </source>
</evidence>
<dbReference type="OrthoDB" id="363996at2759"/>
<dbReference type="RefSeq" id="XP_952479.1">
    <property type="nucleotide sequence ID" value="XM_947386.1"/>
</dbReference>
<dbReference type="KEGG" id="tan:TA12075"/>
<dbReference type="EMBL" id="CR940348">
    <property type="protein sequence ID" value="CAI74747.1"/>
    <property type="molecule type" value="Genomic_DNA"/>
</dbReference>
<evidence type="ECO:0000313" key="2">
    <source>
        <dbReference type="EMBL" id="CAI74747.1"/>
    </source>
</evidence>
<feature type="signal peptide" evidence="1">
    <location>
        <begin position="1"/>
        <end position="21"/>
    </location>
</feature>
<dbReference type="eggNOG" id="ENOG502SSDH">
    <property type="taxonomic scope" value="Eukaryota"/>
</dbReference>
<gene>
    <name evidence="2" type="ORF">TA12075</name>
</gene>
<dbReference type="OMA" id="ILNIERW"/>
<proteinExistence type="predicted"/>
<keyword evidence="1" id="KW-0732">Signal</keyword>
<dbReference type="InParanoid" id="Q4UDU2"/>
<accession>Q4UDU2</accession>
<evidence type="ECO:0000313" key="3">
    <source>
        <dbReference type="Proteomes" id="UP000001950"/>
    </source>
</evidence>
<evidence type="ECO:0000256" key="1">
    <source>
        <dbReference type="SAM" id="SignalP"/>
    </source>
</evidence>
<keyword evidence="3" id="KW-1185">Reference proteome</keyword>
<dbReference type="Proteomes" id="UP000001950">
    <property type="component" value="Chromosome 2"/>
</dbReference>
<organism evidence="2 3">
    <name type="scientific">Theileria annulata</name>
    <dbReference type="NCBI Taxonomy" id="5874"/>
    <lineage>
        <taxon>Eukaryota</taxon>
        <taxon>Sar</taxon>
        <taxon>Alveolata</taxon>
        <taxon>Apicomplexa</taxon>
        <taxon>Aconoidasida</taxon>
        <taxon>Piroplasmida</taxon>
        <taxon>Theileriidae</taxon>
        <taxon>Theileria</taxon>
    </lineage>
</organism>
<reference evidence="2 3" key="1">
    <citation type="journal article" date="2005" name="Science">
        <title>Genome of the host-cell transforming parasite Theileria annulata compared with T. parva.</title>
        <authorList>
            <person name="Pain A."/>
            <person name="Renauld H."/>
            <person name="Berriman M."/>
            <person name="Murphy L."/>
            <person name="Yeats C.A."/>
            <person name="Weir W."/>
            <person name="Kerhornou A."/>
            <person name="Aslett M."/>
            <person name="Bishop R."/>
            <person name="Bouchier C."/>
            <person name="Cochet M."/>
            <person name="Coulson R.M.R."/>
            <person name="Cronin A."/>
            <person name="de Villiers E.P."/>
            <person name="Fraser A."/>
            <person name="Fosker N."/>
            <person name="Gardner M."/>
            <person name="Goble A."/>
            <person name="Griffiths-Jones S."/>
            <person name="Harris D.E."/>
            <person name="Katzer F."/>
            <person name="Larke N."/>
            <person name="Lord A."/>
            <person name="Maser P."/>
            <person name="McKellar S."/>
            <person name="Mooney P."/>
            <person name="Morton F."/>
            <person name="Nene V."/>
            <person name="O'Neil S."/>
            <person name="Price C."/>
            <person name="Quail M.A."/>
            <person name="Rabbinowitsch E."/>
            <person name="Rawlings N.D."/>
            <person name="Rutter S."/>
            <person name="Saunders D."/>
            <person name="Seeger K."/>
            <person name="Shah T."/>
            <person name="Squares R."/>
            <person name="Squares S."/>
            <person name="Tivey A."/>
            <person name="Walker A.R."/>
            <person name="Woodward J."/>
            <person name="Dobbelaere D.A.E."/>
            <person name="Langsley G."/>
            <person name="Rajandream M.A."/>
            <person name="McKeever D."/>
            <person name="Shiels B."/>
            <person name="Tait A."/>
            <person name="Barrell B.G."/>
            <person name="Hall N."/>
        </authorList>
    </citation>
    <scope>NUCLEOTIDE SEQUENCE [LARGE SCALE GENOMIC DNA]</scope>
    <source>
        <strain evidence="3">Ankara</strain>
    </source>
</reference>
<dbReference type="AlphaFoldDB" id="Q4UDU2"/>